<dbReference type="PROSITE" id="PS52050">
    <property type="entry name" value="WYL"/>
    <property type="match status" value="1"/>
</dbReference>
<proteinExistence type="predicted"/>
<evidence type="ECO:0000313" key="4">
    <source>
        <dbReference type="EMBL" id="NOU82609.1"/>
    </source>
</evidence>
<sequence>MKIDRLLSIVILLLNRPLIQAKELADMFEVSVRTIYRDIDSINTAGIPVVTYQGAGGGIGLMQGYRLDRNVLSERELADIFGALQSVSSYGGEGHQLLMEKISSVIPPSQTAAFRSKTTQMIVDLSPWGLMGPLEERISLLKEALEENTVIAFEYISAEGRASTRTVEPYTLVLKGQSWYLYGFCTERRDFRLFKLLRMKALVKEKRHYTRQDLPLKELPWTDGWKEPQHIQPIRLHFAPEGRHLAEEYFDSEELQQDSSGGYTLTVSYPENDWLYGFLLSFGTVLEVLEPEHIRRRIGELAGGVAAKYASSLPQPQPAHPAE</sequence>
<keyword evidence="1" id="KW-0805">Transcription regulation</keyword>
<dbReference type="InterPro" id="IPR057727">
    <property type="entry name" value="WCX_dom"/>
</dbReference>
<dbReference type="PANTHER" id="PTHR34580">
    <property type="match status" value="1"/>
</dbReference>
<dbReference type="RefSeq" id="WP_171719930.1">
    <property type="nucleotide sequence ID" value="NZ_WHOB01000083.1"/>
</dbReference>
<dbReference type="Pfam" id="PF13280">
    <property type="entry name" value="WYL"/>
    <property type="match status" value="1"/>
</dbReference>
<evidence type="ECO:0000256" key="2">
    <source>
        <dbReference type="ARBA" id="ARBA00023163"/>
    </source>
</evidence>
<dbReference type="Pfam" id="PF25583">
    <property type="entry name" value="WCX"/>
    <property type="match status" value="1"/>
</dbReference>
<dbReference type="Proteomes" id="UP000596857">
    <property type="component" value="Unassembled WGS sequence"/>
</dbReference>
<protein>
    <submittedName>
        <fullName evidence="4">WYL domain-containing protein</fullName>
    </submittedName>
</protein>
<dbReference type="InterPro" id="IPR036388">
    <property type="entry name" value="WH-like_DNA-bd_sf"/>
</dbReference>
<name>A0ABX1YSP1_9BACL</name>
<dbReference type="InterPro" id="IPR026881">
    <property type="entry name" value="WYL_dom"/>
</dbReference>
<keyword evidence="5" id="KW-1185">Reference proteome</keyword>
<dbReference type="PIRSF" id="PIRSF016838">
    <property type="entry name" value="PafC"/>
    <property type="match status" value="1"/>
</dbReference>
<evidence type="ECO:0000259" key="3">
    <source>
        <dbReference type="PROSITE" id="PS51000"/>
    </source>
</evidence>
<dbReference type="PANTHER" id="PTHR34580:SF8">
    <property type="entry name" value="WYL DOMAIN-CONTAINING PROTEIN"/>
    <property type="match status" value="1"/>
</dbReference>
<dbReference type="EMBL" id="WHOB01000083">
    <property type="protein sequence ID" value="NOU82609.1"/>
    <property type="molecule type" value="Genomic_DNA"/>
</dbReference>
<dbReference type="PROSITE" id="PS51000">
    <property type="entry name" value="HTH_DEOR_2"/>
    <property type="match status" value="1"/>
</dbReference>
<reference evidence="4 5" key="1">
    <citation type="submission" date="2019-10" db="EMBL/GenBank/DDBJ databases">
        <title>Description of Paenibacillus terricola sp. nov.</title>
        <authorList>
            <person name="Carlier A."/>
            <person name="Qi S."/>
        </authorList>
    </citation>
    <scope>NUCLEOTIDE SEQUENCE [LARGE SCALE GENOMIC DNA]</scope>
    <source>
        <strain evidence="4 5">LMG 31459</strain>
    </source>
</reference>
<keyword evidence="2" id="KW-0804">Transcription</keyword>
<dbReference type="InterPro" id="IPR036390">
    <property type="entry name" value="WH_DNA-bd_sf"/>
</dbReference>
<comment type="caution">
    <text evidence="4">The sequence shown here is derived from an EMBL/GenBank/DDBJ whole genome shotgun (WGS) entry which is preliminary data.</text>
</comment>
<accession>A0ABX1YSP1</accession>
<evidence type="ECO:0000313" key="5">
    <source>
        <dbReference type="Proteomes" id="UP000596857"/>
    </source>
</evidence>
<dbReference type="Gene3D" id="1.10.10.10">
    <property type="entry name" value="Winged helix-like DNA-binding domain superfamily/Winged helix DNA-binding domain"/>
    <property type="match status" value="1"/>
</dbReference>
<gene>
    <name evidence="4" type="ORF">GC101_27475</name>
</gene>
<feature type="domain" description="HTH deoR-type" evidence="3">
    <location>
        <begin position="2"/>
        <end position="57"/>
    </location>
</feature>
<dbReference type="InterPro" id="IPR051534">
    <property type="entry name" value="CBASS_pafABC_assoc_protein"/>
</dbReference>
<dbReference type="SUPFAM" id="SSF46785">
    <property type="entry name" value="Winged helix' DNA-binding domain"/>
    <property type="match status" value="1"/>
</dbReference>
<evidence type="ECO:0000256" key="1">
    <source>
        <dbReference type="ARBA" id="ARBA00023015"/>
    </source>
</evidence>
<organism evidence="4 5">
    <name type="scientific">Paenibacillus phytohabitans</name>
    <dbReference type="NCBI Taxonomy" id="2654978"/>
    <lineage>
        <taxon>Bacteria</taxon>
        <taxon>Bacillati</taxon>
        <taxon>Bacillota</taxon>
        <taxon>Bacilli</taxon>
        <taxon>Bacillales</taxon>
        <taxon>Paenibacillaceae</taxon>
        <taxon>Paenibacillus</taxon>
    </lineage>
</organism>
<dbReference type="InterPro" id="IPR028349">
    <property type="entry name" value="PafC-like"/>
</dbReference>
<dbReference type="InterPro" id="IPR001034">
    <property type="entry name" value="DeoR_HTH"/>
</dbReference>
<dbReference type="InterPro" id="IPR013196">
    <property type="entry name" value="HTH_11"/>
</dbReference>
<dbReference type="Pfam" id="PF08279">
    <property type="entry name" value="HTH_11"/>
    <property type="match status" value="1"/>
</dbReference>